<evidence type="ECO:0000313" key="2">
    <source>
        <dbReference type="Proteomes" id="UP000193978"/>
    </source>
</evidence>
<dbReference type="KEGG" id="mbry:B1812_09435"/>
<dbReference type="Gene3D" id="3.30.160.150">
    <property type="entry name" value="Lipoprotein like domain"/>
    <property type="match status" value="1"/>
</dbReference>
<dbReference type="RefSeq" id="WP_085771361.1">
    <property type="nucleotide sequence ID" value="NZ_AP027149.1"/>
</dbReference>
<evidence type="ECO:0000313" key="1">
    <source>
        <dbReference type="EMBL" id="ARN81269.1"/>
    </source>
</evidence>
<dbReference type="Proteomes" id="UP000193978">
    <property type="component" value="Chromosome"/>
</dbReference>
<reference evidence="1 2" key="1">
    <citation type="submission" date="2017-02" db="EMBL/GenBank/DDBJ databases">
        <authorList>
            <person name="Peterson S.W."/>
        </authorList>
    </citation>
    <scope>NUCLEOTIDE SEQUENCE [LARGE SCALE GENOMIC DNA]</scope>
    <source>
        <strain evidence="1 2">S285</strain>
    </source>
</reference>
<accession>A0A1W6MUV8</accession>
<organism evidence="1 2">
    <name type="scientific">Methylocystis bryophila</name>
    <dbReference type="NCBI Taxonomy" id="655015"/>
    <lineage>
        <taxon>Bacteria</taxon>
        <taxon>Pseudomonadati</taxon>
        <taxon>Pseudomonadota</taxon>
        <taxon>Alphaproteobacteria</taxon>
        <taxon>Hyphomicrobiales</taxon>
        <taxon>Methylocystaceae</taxon>
        <taxon>Methylocystis</taxon>
    </lineage>
</organism>
<proteinExistence type="predicted"/>
<evidence type="ECO:0008006" key="3">
    <source>
        <dbReference type="Google" id="ProtNLM"/>
    </source>
</evidence>
<protein>
    <recommendedName>
        <fullName evidence="3">LPS-assembly lipoprotein</fullName>
    </recommendedName>
</protein>
<gene>
    <name evidence="1" type="ORF">B1812_09435</name>
</gene>
<dbReference type="AlphaFoldDB" id="A0A1W6MUV8"/>
<dbReference type="EMBL" id="CP019948">
    <property type="protein sequence ID" value="ARN81269.1"/>
    <property type="molecule type" value="Genomic_DNA"/>
</dbReference>
<sequence length="202" mass="21764">MSSSRPRFLDHAAIGRDRPVPARVSNLFLRRLAAGFATLTLAGCIEPMYGPLSSAPDLANQLASIEVGPIPDRMGHYVRDDLIFDLNGTGAAFTPRYRLEVKLGEQVRTPIVDTVTGRATSASVVIKADYRLVTIPDGKLVTEGTALSLASYDRFSNRLANVRAARDAEIRDAKVIAESIQTRLAVALGGPQNPPPVDLSVR</sequence>
<keyword evidence="2" id="KW-1185">Reference proteome</keyword>
<dbReference type="STRING" id="655015.B1812_09435"/>
<name>A0A1W6MUV8_9HYPH</name>